<sequence>MVHVTTVDGSGAWPLRGSRDKYLRGNQQAFSESERTAQNELDQQDVNHIRSPPRIARKQPGLMLPCREVTQNTKNRCRYWYNEPHIIHCTTRSL</sequence>
<keyword evidence="2" id="KW-1185">Reference proteome</keyword>
<gene>
    <name evidence="1" type="ORF">K435DRAFT_784016</name>
</gene>
<reference evidence="1 2" key="1">
    <citation type="journal article" date="2019" name="Nat. Ecol. Evol.">
        <title>Megaphylogeny resolves global patterns of mushroom evolution.</title>
        <authorList>
            <person name="Varga T."/>
            <person name="Krizsan K."/>
            <person name="Foldi C."/>
            <person name="Dima B."/>
            <person name="Sanchez-Garcia M."/>
            <person name="Sanchez-Ramirez S."/>
            <person name="Szollosi G.J."/>
            <person name="Szarkandi J.G."/>
            <person name="Papp V."/>
            <person name="Albert L."/>
            <person name="Andreopoulos W."/>
            <person name="Angelini C."/>
            <person name="Antonin V."/>
            <person name="Barry K.W."/>
            <person name="Bougher N.L."/>
            <person name="Buchanan P."/>
            <person name="Buyck B."/>
            <person name="Bense V."/>
            <person name="Catcheside P."/>
            <person name="Chovatia M."/>
            <person name="Cooper J."/>
            <person name="Damon W."/>
            <person name="Desjardin D."/>
            <person name="Finy P."/>
            <person name="Geml J."/>
            <person name="Haridas S."/>
            <person name="Hughes K."/>
            <person name="Justo A."/>
            <person name="Karasinski D."/>
            <person name="Kautmanova I."/>
            <person name="Kiss B."/>
            <person name="Kocsube S."/>
            <person name="Kotiranta H."/>
            <person name="LaButti K.M."/>
            <person name="Lechner B.E."/>
            <person name="Liimatainen K."/>
            <person name="Lipzen A."/>
            <person name="Lukacs Z."/>
            <person name="Mihaltcheva S."/>
            <person name="Morgado L.N."/>
            <person name="Niskanen T."/>
            <person name="Noordeloos M.E."/>
            <person name="Ohm R.A."/>
            <person name="Ortiz-Santana B."/>
            <person name="Ovrebo C."/>
            <person name="Racz N."/>
            <person name="Riley R."/>
            <person name="Savchenko A."/>
            <person name="Shiryaev A."/>
            <person name="Soop K."/>
            <person name="Spirin V."/>
            <person name="Szebenyi C."/>
            <person name="Tomsovsky M."/>
            <person name="Tulloss R.E."/>
            <person name="Uehling J."/>
            <person name="Grigoriev I.V."/>
            <person name="Vagvolgyi C."/>
            <person name="Papp T."/>
            <person name="Martin F.M."/>
            <person name="Miettinen O."/>
            <person name="Hibbett D.S."/>
            <person name="Nagy L.G."/>
        </authorList>
    </citation>
    <scope>NUCLEOTIDE SEQUENCE [LARGE SCALE GENOMIC DNA]</scope>
    <source>
        <strain evidence="1 2">CBS 962.96</strain>
    </source>
</reference>
<dbReference type="Proteomes" id="UP000297245">
    <property type="component" value="Unassembled WGS sequence"/>
</dbReference>
<dbReference type="EMBL" id="ML179637">
    <property type="protein sequence ID" value="THU83859.1"/>
    <property type="molecule type" value="Genomic_DNA"/>
</dbReference>
<organism evidence="1 2">
    <name type="scientific">Dendrothele bispora (strain CBS 962.96)</name>
    <dbReference type="NCBI Taxonomy" id="1314807"/>
    <lineage>
        <taxon>Eukaryota</taxon>
        <taxon>Fungi</taxon>
        <taxon>Dikarya</taxon>
        <taxon>Basidiomycota</taxon>
        <taxon>Agaricomycotina</taxon>
        <taxon>Agaricomycetes</taxon>
        <taxon>Agaricomycetidae</taxon>
        <taxon>Agaricales</taxon>
        <taxon>Agaricales incertae sedis</taxon>
        <taxon>Dendrothele</taxon>
    </lineage>
</organism>
<proteinExistence type="predicted"/>
<feature type="non-terminal residue" evidence="1">
    <location>
        <position position="94"/>
    </location>
</feature>
<dbReference type="AlphaFoldDB" id="A0A4S8L5K7"/>
<name>A0A4S8L5K7_DENBC</name>
<protein>
    <submittedName>
        <fullName evidence="1">Uncharacterized protein</fullName>
    </submittedName>
</protein>
<evidence type="ECO:0000313" key="1">
    <source>
        <dbReference type="EMBL" id="THU83859.1"/>
    </source>
</evidence>
<accession>A0A4S8L5K7</accession>
<evidence type="ECO:0000313" key="2">
    <source>
        <dbReference type="Proteomes" id="UP000297245"/>
    </source>
</evidence>